<dbReference type="CDD" id="cd02980">
    <property type="entry name" value="TRX_Fd_family"/>
    <property type="match status" value="1"/>
</dbReference>
<dbReference type="SUPFAM" id="SSF52833">
    <property type="entry name" value="Thioredoxin-like"/>
    <property type="match status" value="1"/>
</dbReference>
<reference evidence="1 2" key="1">
    <citation type="submission" date="2016-10" db="EMBL/GenBank/DDBJ databases">
        <authorList>
            <person name="de Groot N.N."/>
        </authorList>
    </citation>
    <scope>NUCLEOTIDE SEQUENCE [LARGE SCALE GENOMIC DNA]</scope>
    <source>
        <strain evidence="1 2">DSM 21228</strain>
    </source>
</reference>
<dbReference type="STRING" id="525918.SAMN05660964_00552"/>
<organism evidence="1 2">
    <name type="scientific">Thiothrix caldifontis</name>
    <dbReference type="NCBI Taxonomy" id="525918"/>
    <lineage>
        <taxon>Bacteria</taxon>
        <taxon>Pseudomonadati</taxon>
        <taxon>Pseudomonadota</taxon>
        <taxon>Gammaproteobacteria</taxon>
        <taxon>Thiotrichales</taxon>
        <taxon>Thiotrichaceae</taxon>
        <taxon>Thiothrix</taxon>
    </lineage>
</organism>
<sequence length="105" mass="12119">MSYYQYHVFFCTNQRADGESCCAQFDAQAMRDYAKQRTKALGLHKDGKSRINAAGCLNRCAEGPVIVVYPEAIWYTYVDQEDIDEIIESHLQHDKPVKRLMLDPQ</sequence>
<proteinExistence type="predicted"/>
<gene>
    <name evidence="1" type="ORF">SAMN05660964_00552</name>
</gene>
<dbReference type="Gene3D" id="3.40.30.10">
    <property type="entry name" value="Glutaredoxin"/>
    <property type="match status" value="1"/>
</dbReference>
<dbReference type="InterPro" id="IPR036249">
    <property type="entry name" value="Thioredoxin-like_sf"/>
</dbReference>
<dbReference type="RefSeq" id="WP_093065179.1">
    <property type="nucleotide sequence ID" value="NZ_FNQP01000003.1"/>
</dbReference>
<evidence type="ECO:0000313" key="2">
    <source>
        <dbReference type="Proteomes" id="UP000199397"/>
    </source>
</evidence>
<evidence type="ECO:0000313" key="1">
    <source>
        <dbReference type="EMBL" id="SDZ93252.1"/>
    </source>
</evidence>
<name>A0A1H3X3R3_9GAMM</name>
<keyword evidence="2" id="KW-1185">Reference proteome</keyword>
<dbReference type="EMBL" id="FNQP01000003">
    <property type="protein sequence ID" value="SDZ93252.1"/>
    <property type="molecule type" value="Genomic_DNA"/>
</dbReference>
<protein>
    <submittedName>
        <fullName evidence="1">(2Fe-2S) ferredoxin</fullName>
    </submittedName>
</protein>
<dbReference type="AlphaFoldDB" id="A0A1H3X3R3"/>
<accession>A0A1H3X3R3</accession>
<dbReference type="Pfam" id="PF01257">
    <property type="entry name" value="2Fe-2S_thioredx"/>
    <property type="match status" value="1"/>
</dbReference>
<dbReference type="Proteomes" id="UP000199397">
    <property type="component" value="Unassembled WGS sequence"/>
</dbReference>
<dbReference type="OrthoDB" id="9800597at2"/>